<feature type="region of interest" description="Disordered" evidence="1">
    <location>
        <begin position="52"/>
        <end position="81"/>
    </location>
</feature>
<accession>A0ABM6SJL0</accession>
<feature type="transmembrane region" description="Helical" evidence="2">
    <location>
        <begin position="20"/>
        <end position="43"/>
    </location>
</feature>
<dbReference type="EMBL" id="CP026652">
    <property type="protein sequence ID" value="AVH54844.1"/>
    <property type="molecule type" value="Genomic_DNA"/>
</dbReference>
<protein>
    <recommendedName>
        <fullName evidence="5">Sensor histidine kinase</fullName>
    </recommendedName>
</protein>
<organism evidence="3 4">
    <name type="scientific">Streptomyces dengpaensis</name>
    <dbReference type="NCBI Taxonomy" id="2049881"/>
    <lineage>
        <taxon>Bacteria</taxon>
        <taxon>Bacillati</taxon>
        <taxon>Actinomycetota</taxon>
        <taxon>Actinomycetes</taxon>
        <taxon>Kitasatosporales</taxon>
        <taxon>Streptomycetaceae</taxon>
        <taxon>Streptomyces</taxon>
    </lineage>
</organism>
<keyword evidence="2" id="KW-1133">Transmembrane helix</keyword>
<evidence type="ECO:0000313" key="3">
    <source>
        <dbReference type="EMBL" id="AVH54844.1"/>
    </source>
</evidence>
<dbReference type="Proteomes" id="UP000238413">
    <property type="component" value="Chromosome"/>
</dbReference>
<evidence type="ECO:0000256" key="2">
    <source>
        <dbReference type="SAM" id="Phobius"/>
    </source>
</evidence>
<proteinExistence type="predicted"/>
<evidence type="ECO:0000256" key="1">
    <source>
        <dbReference type="SAM" id="MobiDB-lite"/>
    </source>
</evidence>
<evidence type="ECO:0008006" key="5">
    <source>
        <dbReference type="Google" id="ProtNLM"/>
    </source>
</evidence>
<sequence length="91" mass="9428">MCREVWSAVRGQLCSPIGGLVMVLVVVFGVALLIAVLLSGLAARTVLSTGGRVADPQKVPAANRRRPRSGTGPRMSGSRIEGCLMAAGTRP</sequence>
<evidence type="ECO:0000313" key="4">
    <source>
        <dbReference type="Proteomes" id="UP000238413"/>
    </source>
</evidence>
<keyword evidence="4" id="KW-1185">Reference proteome</keyword>
<reference evidence="3 4" key="1">
    <citation type="submission" date="2018-02" db="EMBL/GenBank/DDBJ databases">
        <title>Complete genome sequence of Streptomyces dengpaensis, the producer of angucyclines.</title>
        <authorList>
            <person name="Yumei L."/>
        </authorList>
    </citation>
    <scope>NUCLEOTIDE SEQUENCE [LARGE SCALE GENOMIC DNA]</scope>
    <source>
        <strain evidence="3 4">XZHG99</strain>
    </source>
</reference>
<keyword evidence="2" id="KW-0812">Transmembrane</keyword>
<keyword evidence="2" id="KW-0472">Membrane</keyword>
<name>A0ABM6SJL0_9ACTN</name>
<gene>
    <name evidence="3" type="ORF">C4B68_02430</name>
</gene>